<dbReference type="Pfam" id="PF00155">
    <property type="entry name" value="Aminotran_1_2"/>
    <property type="match status" value="1"/>
</dbReference>
<keyword evidence="5" id="KW-0804">Transcription</keyword>
<dbReference type="PANTHER" id="PTHR46577:SF1">
    <property type="entry name" value="HTH-TYPE TRANSCRIPTIONAL REGULATORY PROTEIN GABR"/>
    <property type="match status" value="1"/>
</dbReference>
<dbReference type="Proteomes" id="UP000824073">
    <property type="component" value="Unassembled WGS sequence"/>
</dbReference>
<sequence length="461" mass="50491">MHQLTFSPMPNAPLYRQLYEMLLGEIRRAGLAPGERLPSRRALAAHLGLSINTVDSAYQMLVAEGYVQAVPKSGYYVCPQGVSGLVPPPENPQQAENGPLRPRWQYDFAGGGIDASLFPLRTWERISRDVMRTGAPLLNQGEVQGDECLRRAVARYLHEYRGARAQPSQVIIGAGSETLLGMAARLLDGGKAAVEDPGYAKTTGVLRNAGLSPCPVSVDKYGICVDELERSGCCAACVTPSHQFPTGVTMPAPRRAELLQWARAGARTVIEDDYDSEFRFDGRPIPALQGLDGGDRVIYLSTFSRSLAPAIRVAYMVLPERLLPRWQALYGEYASTVSRFEQHTLSRFMEEGHFARHINRIRSIYRSRRDTLVYALTQALGKQAQPLCVHTGLHMPVRIDNGMTESELVASAAAQGVRVRALGAYRRTEKAGPPTVVLSYGGLTADDIEPACALLARAWKG</sequence>
<dbReference type="InterPro" id="IPR015421">
    <property type="entry name" value="PyrdxlP-dep_Trfase_major"/>
</dbReference>
<dbReference type="GO" id="GO:0008483">
    <property type="term" value="F:transaminase activity"/>
    <property type="evidence" value="ECO:0007669"/>
    <property type="project" value="UniProtKB-KW"/>
</dbReference>
<evidence type="ECO:0000259" key="6">
    <source>
        <dbReference type="PROSITE" id="PS50949"/>
    </source>
</evidence>
<dbReference type="SMART" id="SM00345">
    <property type="entry name" value="HTH_GNTR"/>
    <property type="match status" value="1"/>
</dbReference>
<dbReference type="PROSITE" id="PS50949">
    <property type="entry name" value="HTH_GNTR"/>
    <property type="match status" value="1"/>
</dbReference>
<dbReference type="InterPro" id="IPR036390">
    <property type="entry name" value="WH_DNA-bd_sf"/>
</dbReference>
<protein>
    <submittedName>
        <fullName evidence="7">PLP-dependent aminotransferase family protein</fullName>
    </submittedName>
</protein>
<evidence type="ECO:0000256" key="5">
    <source>
        <dbReference type="ARBA" id="ARBA00023163"/>
    </source>
</evidence>
<evidence type="ECO:0000313" key="8">
    <source>
        <dbReference type="Proteomes" id="UP000824073"/>
    </source>
</evidence>
<accession>A0A9D1LMJ8</accession>
<dbReference type="SUPFAM" id="SSF53383">
    <property type="entry name" value="PLP-dependent transferases"/>
    <property type="match status" value="1"/>
</dbReference>
<dbReference type="GO" id="GO:0030170">
    <property type="term" value="F:pyridoxal phosphate binding"/>
    <property type="evidence" value="ECO:0007669"/>
    <property type="project" value="InterPro"/>
</dbReference>
<dbReference type="PANTHER" id="PTHR46577">
    <property type="entry name" value="HTH-TYPE TRANSCRIPTIONAL REGULATORY PROTEIN GABR"/>
    <property type="match status" value="1"/>
</dbReference>
<dbReference type="Pfam" id="PF00392">
    <property type="entry name" value="GntR"/>
    <property type="match status" value="1"/>
</dbReference>
<dbReference type="Gene3D" id="1.10.10.10">
    <property type="entry name" value="Winged helix-like DNA-binding domain superfamily/Winged helix DNA-binding domain"/>
    <property type="match status" value="1"/>
</dbReference>
<keyword evidence="3" id="KW-0805">Transcription regulation</keyword>
<keyword evidence="7" id="KW-0032">Aminotransferase</keyword>
<organism evidence="7 8">
    <name type="scientific">Candidatus Ventrousia excrementavium</name>
    <dbReference type="NCBI Taxonomy" id="2840961"/>
    <lineage>
        <taxon>Bacteria</taxon>
        <taxon>Bacillati</taxon>
        <taxon>Bacillota</taxon>
        <taxon>Clostridia</taxon>
        <taxon>Eubacteriales</taxon>
        <taxon>Clostridiaceae</taxon>
        <taxon>Clostridiaceae incertae sedis</taxon>
        <taxon>Candidatus Ventrousia</taxon>
    </lineage>
</organism>
<name>A0A9D1LMJ8_9CLOT</name>
<proteinExistence type="inferred from homology"/>
<dbReference type="InterPro" id="IPR051446">
    <property type="entry name" value="HTH_trans_reg/aminotransferase"/>
</dbReference>
<dbReference type="EMBL" id="DVMR01000076">
    <property type="protein sequence ID" value="HIU44608.1"/>
    <property type="molecule type" value="Genomic_DNA"/>
</dbReference>
<evidence type="ECO:0000256" key="4">
    <source>
        <dbReference type="ARBA" id="ARBA00023125"/>
    </source>
</evidence>
<evidence type="ECO:0000256" key="3">
    <source>
        <dbReference type="ARBA" id="ARBA00023015"/>
    </source>
</evidence>
<feature type="domain" description="HTH gntR-type" evidence="6">
    <location>
        <begin position="12"/>
        <end position="80"/>
    </location>
</feature>
<dbReference type="InterPro" id="IPR036388">
    <property type="entry name" value="WH-like_DNA-bd_sf"/>
</dbReference>
<reference evidence="7" key="2">
    <citation type="journal article" date="2021" name="PeerJ">
        <title>Extensive microbial diversity within the chicken gut microbiome revealed by metagenomics and culture.</title>
        <authorList>
            <person name="Gilroy R."/>
            <person name="Ravi A."/>
            <person name="Getino M."/>
            <person name="Pursley I."/>
            <person name="Horton D.L."/>
            <person name="Alikhan N.F."/>
            <person name="Baker D."/>
            <person name="Gharbi K."/>
            <person name="Hall N."/>
            <person name="Watson M."/>
            <person name="Adriaenssens E.M."/>
            <person name="Foster-Nyarko E."/>
            <person name="Jarju S."/>
            <person name="Secka A."/>
            <person name="Antonio M."/>
            <person name="Oren A."/>
            <person name="Chaudhuri R.R."/>
            <person name="La Ragione R."/>
            <person name="Hildebrand F."/>
            <person name="Pallen M.J."/>
        </authorList>
    </citation>
    <scope>NUCLEOTIDE SEQUENCE</scope>
    <source>
        <strain evidence="7">CHK191-8634</strain>
    </source>
</reference>
<dbReference type="GO" id="GO:0003700">
    <property type="term" value="F:DNA-binding transcription factor activity"/>
    <property type="evidence" value="ECO:0007669"/>
    <property type="project" value="InterPro"/>
</dbReference>
<reference evidence="7" key="1">
    <citation type="submission" date="2020-10" db="EMBL/GenBank/DDBJ databases">
        <authorList>
            <person name="Gilroy R."/>
        </authorList>
    </citation>
    <scope>NUCLEOTIDE SEQUENCE</scope>
    <source>
        <strain evidence="7">CHK191-8634</strain>
    </source>
</reference>
<comment type="caution">
    <text evidence="7">The sequence shown here is derived from an EMBL/GenBank/DDBJ whole genome shotgun (WGS) entry which is preliminary data.</text>
</comment>
<dbReference type="InterPro" id="IPR000524">
    <property type="entry name" value="Tscrpt_reg_HTH_GntR"/>
</dbReference>
<dbReference type="InterPro" id="IPR004839">
    <property type="entry name" value="Aminotransferase_I/II_large"/>
</dbReference>
<keyword evidence="7" id="KW-0808">Transferase</keyword>
<dbReference type="AlphaFoldDB" id="A0A9D1LMJ8"/>
<dbReference type="GO" id="GO:0003677">
    <property type="term" value="F:DNA binding"/>
    <property type="evidence" value="ECO:0007669"/>
    <property type="project" value="UniProtKB-KW"/>
</dbReference>
<evidence type="ECO:0000313" key="7">
    <source>
        <dbReference type="EMBL" id="HIU44608.1"/>
    </source>
</evidence>
<comment type="similarity">
    <text evidence="1">In the C-terminal section; belongs to the class-I pyridoxal-phosphate-dependent aminotransferase family.</text>
</comment>
<keyword evidence="2" id="KW-0663">Pyridoxal phosphate</keyword>
<evidence type="ECO:0000256" key="2">
    <source>
        <dbReference type="ARBA" id="ARBA00022898"/>
    </source>
</evidence>
<keyword evidence="4" id="KW-0238">DNA-binding</keyword>
<evidence type="ECO:0000256" key="1">
    <source>
        <dbReference type="ARBA" id="ARBA00005384"/>
    </source>
</evidence>
<dbReference type="InterPro" id="IPR015424">
    <property type="entry name" value="PyrdxlP-dep_Trfase"/>
</dbReference>
<dbReference type="Gene3D" id="3.40.640.10">
    <property type="entry name" value="Type I PLP-dependent aspartate aminotransferase-like (Major domain)"/>
    <property type="match status" value="1"/>
</dbReference>
<dbReference type="CDD" id="cd07377">
    <property type="entry name" value="WHTH_GntR"/>
    <property type="match status" value="1"/>
</dbReference>
<dbReference type="SUPFAM" id="SSF46785">
    <property type="entry name" value="Winged helix' DNA-binding domain"/>
    <property type="match status" value="1"/>
</dbReference>
<dbReference type="CDD" id="cd00609">
    <property type="entry name" value="AAT_like"/>
    <property type="match status" value="1"/>
</dbReference>
<gene>
    <name evidence="7" type="ORF">IAB67_09955</name>
</gene>